<name>A0A6H1Q202_9PROT</name>
<accession>A0A6H1Q202</accession>
<dbReference type="InterPro" id="IPR002634">
    <property type="entry name" value="BolA"/>
</dbReference>
<gene>
    <name evidence="2" type="ORF">E5R92_04020</name>
</gene>
<organism evidence="2 3">
    <name type="scientific">Candidatus Pelagibacter giovannonii</name>
    <dbReference type="NCBI Taxonomy" id="2563896"/>
    <lineage>
        <taxon>Bacteria</taxon>
        <taxon>Pseudomonadati</taxon>
        <taxon>Pseudomonadota</taxon>
        <taxon>Alphaproteobacteria</taxon>
        <taxon>Candidatus Pelagibacterales</taxon>
        <taxon>Candidatus Pelagibacteraceae</taxon>
        <taxon>Candidatus Pelagibacter</taxon>
    </lineage>
</organism>
<keyword evidence="3" id="KW-1185">Reference proteome</keyword>
<sequence>MLYSIKLLFMNINELIAIVKSKIEAEIVMQDFKLEDKSFLHKNHKGNQEGMFHLKLIIKSEELKRLSKIESTKKIYNILDVELKEHIHSIQILLS</sequence>
<dbReference type="SUPFAM" id="SSF82657">
    <property type="entry name" value="BolA-like"/>
    <property type="match status" value="1"/>
</dbReference>
<dbReference type="Pfam" id="PF01722">
    <property type="entry name" value="BolA"/>
    <property type="match status" value="1"/>
</dbReference>
<comment type="similarity">
    <text evidence="1">Belongs to the BolA/IbaG family.</text>
</comment>
<dbReference type="EMBL" id="CP038852">
    <property type="protein sequence ID" value="QIZ20947.1"/>
    <property type="molecule type" value="Genomic_DNA"/>
</dbReference>
<protein>
    <submittedName>
        <fullName evidence="2">BolA/IbaG family iron-sulfur metabolism protein</fullName>
    </submittedName>
</protein>
<dbReference type="KEGG" id="peg:E5R92_04020"/>
<evidence type="ECO:0000313" key="3">
    <source>
        <dbReference type="Proteomes" id="UP000501094"/>
    </source>
</evidence>
<reference evidence="2 3" key="1">
    <citation type="journal article" date="2020" name="Nat. Microbiol.">
        <title>Lysogenic host-virus interactions in SAR11 marine bacteria.</title>
        <authorList>
            <person name="Morris R.M."/>
            <person name="Cain K.R."/>
            <person name="Hvorecny K.L."/>
            <person name="Kollman J.M."/>
        </authorList>
    </citation>
    <scope>NUCLEOTIDE SEQUENCE [LARGE SCALE GENOMIC DNA]</scope>
    <source>
        <strain evidence="2 3">NP1</strain>
    </source>
</reference>
<evidence type="ECO:0000313" key="2">
    <source>
        <dbReference type="EMBL" id="QIZ20947.1"/>
    </source>
</evidence>
<dbReference type="AlphaFoldDB" id="A0A6H1Q202"/>
<proteinExistence type="inferred from homology"/>
<evidence type="ECO:0000256" key="1">
    <source>
        <dbReference type="RuleBase" id="RU003860"/>
    </source>
</evidence>
<dbReference type="InterPro" id="IPR036065">
    <property type="entry name" value="BolA-like_sf"/>
</dbReference>
<dbReference type="Proteomes" id="UP000501094">
    <property type="component" value="Chromosome"/>
</dbReference>
<dbReference type="Gene3D" id="3.30.300.90">
    <property type="entry name" value="BolA-like"/>
    <property type="match status" value="1"/>
</dbReference>